<evidence type="ECO:0000313" key="1">
    <source>
        <dbReference type="EMBL" id="KAK5148041.1"/>
    </source>
</evidence>
<accession>A0ABR0LFI4</accession>
<proteinExistence type="predicted"/>
<sequence length="120" mass="13210">MSSTKHCPPGVDLQMVSQHPTSDRIGHLLHHWIFNSSSVKGPAMPSLRKELTHIARATDAMRPPPLDRGLCGCGGHLDRLDKGVVAVYPRKVYALGKRRVAMSSTRVRARGCEPMSGYRP</sequence>
<dbReference type="Proteomes" id="UP001308179">
    <property type="component" value="Unassembled WGS sequence"/>
</dbReference>
<evidence type="ECO:0000313" key="2">
    <source>
        <dbReference type="Proteomes" id="UP001308179"/>
    </source>
</evidence>
<protein>
    <submittedName>
        <fullName evidence="1">Uncharacterized protein</fullName>
    </submittedName>
</protein>
<comment type="caution">
    <text evidence="1">The sequence shown here is derived from an EMBL/GenBank/DDBJ whole genome shotgun (WGS) entry which is preliminary data.</text>
</comment>
<gene>
    <name evidence="1" type="ORF">LTR32_000622</name>
</gene>
<dbReference type="EMBL" id="JAVRRR010000017">
    <property type="protein sequence ID" value="KAK5148041.1"/>
    <property type="molecule type" value="Genomic_DNA"/>
</dbReference>
<keyword evidence="2" id="KW-1185">Reference proteome</keyword>
<reference evidence="1 2" key="1">
    <citation type="submission" date="2023-08" db="EMBL/GenBank/DDBJ databases">
        <title>Black Yeasts Isolated from many extreme environments.</title>
        <authorList>
            <person name="Coleine C."/>
            <person name="Stajich J.E."/>
            <person name="Selbmann L."/>
        </authorList>
    </citation>
    <scope>NUCLEOTIDE SEQUENCE [LARGE SCALE GENOMIC DNA]</scope>
    <source>
        <strain evidence="1 2">CCFEE 5386</strain>
    </source>
</reference>
<name>A0ABR0LFI4_9PEZI</name>
<organism evidence="1 2">
    <name type="scientific">Rachicladosporium monterosium</name>
    <dbReference type="NCBI Taxonomy" id="1507873"/>
    <lineage>
        <taxon>Eukaryota</taxon>
        <taxon>Fungi</taxon>
        <taxon>Dikarya</taxon>
        <taxon>Ascomycota</taxon>
        <taxon>Pezizomycotina</taxon>
        <taxon>Dothideomycetes</taxon>
        <taxon>Dothideomycetidae</taxon>
        <taxon>Cladosporiales</taxon>
        <taxon>Cladosporiaceae</taxon>
        <taxon>Rachicladosporium</taxon>
    </lineage>
</organism>